<feature type="signal peptide" evidence="1">
    <location>
        <begin position="1"/>
        <end position="28"/>
    </location>
</feature>
<keyword evidence="4" id="KW-1185">Reference proteome</keyword>
<feature type="chain" id="PRO_5046476821" evidence="1">
    <location>
        <begin position="29"/>
        <end position="123"/>
    </location>
</feature>
<sequence>MRNRIISSLAMAALVVSIGVGTATNASAANQCTRVGGIGNYCGYYTGNAETEEWSTNTAAVKEIQDLINTDTNYVEAGGTALAVDGSFGPATKAAVRWFQNWAQIHVDGNVGPQTWGALRGNG</sequence>
<organism evidence="3 4">
    <name type="scientific">Streptacidiphilus cavernicola</name>
    <dbReference type="NCBI Taxonomy" id="3342716"/>
    <lineage>
        <taxon>Bacteria</taxon>
        <taxon>Bacillati</taxon>
        <taxon>Actinomycetota</taxon>
        <taxon>Actinomycetes</taxon>
        <taxon>Kitasatosporales</taxon>
        <taxon>Streptomycetaceae</taxon>
        <taxon>Streptacidiphilus</taxon>
    </lineage>
</organism>
<proteinExistence type="predicted"/>
<dbReference type="Gene3D" id="1.10.101.10">
    <property type="entry name" value="PGBD-like superfamily/PGBD"/>
    <property type="match status" value="1"/>
</dbReference>
<dbReference type="EMBL" id="JBHEZZ010000036">
    <property type="protein sequence ID" value="MFC1406966.1"/>
    <property type="molecule type" value="Genomic_DNA"/>
</dbReference>
<dbReference type="RefSeq" id="WP_030264544.1">
    <property type="nucleotide sequence ID" value="NZ_JBHEZZ010000036.1"/>
</dbReference>
<dbReference type="InterPro" id="IPR036366">
    <property type="entry name" value="PGBDSf"/>
</dbReference>
<dbReference type="Pfam" id="PF01471">
    <property type="entry name" value="PG_binding_1"/>
    <property type="match status" value="1"/>
</dbReference>
<evidence type="ECO:0000313" key="4">
    <source>
        <dbReference type="Proteomes" id="UP001592528"/>
    </source>
</evidence>
<reference evidence="3 4" key="1">
    <citation type="submission" date="2024-09" db="EMBL/GenBank/DDBJ databases">
        <authorList>
            <person name="Lee S.D."/>
        </authorList>
    </citation>
    <scope>NUCLEOTIDE SEQUENCE [LARGE SCALE GENOMIC DNA]</scope>
    <source>
        <strain evidence="3 4">N1-5</strain>
    </source>
</reference>
<evidence type="ECO:0000256" key="1">
    <source>
        <dbReference type="SAM" id="SignalP"/>
    </source>
</evidence>
<protein>
    <submittedName>
        <fullName evidence="3">Peptidoglycan-binding protein</fullName>
    </submittedName>
</protein>
<feature type="domain" description="Peptidoglycan binding-like" evidence="2">
    <location>
        <begin position="59"/>
        <end position="119"/>
    </location>
</feature>
<dbReference type="Proteomes" id="UP001592528">
    <property type="component" value="Unassembled WGS sequence"/>
</dbReference>
<name>A0ABV6UZR4_9ACTN</name>
<evidence type="ECO:0000259" key="2">
    <source>
        <dbReference type="Pfam" id="PF01471"/>
    </source>
</evidence>
<keyword evidence="1" id="KW-0732">Signal</keyword>
<dbReference type="InterPro" id="IPR036365">
    <property type="entry name" value="PGBD-like_sf"/>
</dbReference>
<dbReference type="InterPro" id="IPR002477">
    <property type="entry name" value="Peptidoglycan-bd-like"/>
</dbReference>
<evidence type="ECO:0000313" key="3">
    <source>
        <dbReference type="EMBL" id="MFC1406966.1"/>
    </source>
</evidence>
<dbReference type="SUPFAM" id="SSF47090">
    <property type="entry name" value="PGBD-like"/>
    <property type="match status" value="1"/>
</dbReference>
<accession>A0ABV6UZR4</accession>
<gene>
    <name evidence="3" type="ORF">ACEZDJ_37340</name>
</gene>
<comment type="caution">
    <text evidence="3">The sequence shown here is derived from an EMBL/GenBank/DDBJ whole genome shotgun (WGS) entry which is preliminary data.</text>
</comment>